<dbReference type="Gene3D" id="3.20.19.10">
    <property type="entry name" value="Aconitase, domain 4"/>
    <property type="match status" value="1"/>
</dbReference>
<sequence length="81" mass="9333">MRTFCQRLILSSDYDKVRPSDRISLVGLKEFAPGKNIKCVLKHQDGTQETIELAHTFNEQQIEWFKAGSALNHMKKVLSKK</sequence>
<dbReference type="GO" id="GO:0005739">
    <property type="term" value="C:mitochondrion"/>
    <property type="evidence" value="ECO:0007669"/>
    <property type="project" value="TreeGrafter"/>
</dbReference>
<dbReference type="GO" id="GO:0005829">
    <property type="term" value="C:cytosol"/>
    <property type="evidence" value="ECO:0007669"/>
    <property type="project" value="TreeGrafter"/>
</dbReference>
<dbReference type="InterPro" id="IPR015928">
    <property type="entry name" value="Aconitase/3IPM_dehydase_swvl"/>
</dbReference>
<reference evidence="2" key="1">
    <citation type="submission" date="2022-11" db="UniProtKB">
        <authorList>
            <consortium name="WormBaseParasite"/>
        </authorList>
    </citation>
    <scope>IDENTIFICATION</scope>
</reference>
<name>A0A914E0W8_9BILA</name>
<evidence type="ECO:0000313" key="2">
    <source>
        <dbReference type="WBParaSite" id="ACRNAN_scaffold4863.g19816.t1"/>
    </source>
</evidence>
<dbReference type="PANTHER" id="PTHR43160">
    <property type="entry name" value="ACONITATE HYDRATASE B"/>
    <property type="match status" value="1"/>
</dbReference>
<dbReference type="AlphaFoldDB" id="A0A914E0W8"/>
<dbReference type="InterPro" id="IPR050926">
    <property type="entry name" value="Aconitase/IPM_isomerase"/>
</dbReference>
<dbReference type="PANTHER" id="PTHR43160:SF3">
    <property type="entry name" value="ACONITATE HYDRATASE, MITOCHONDRIAL"/>
    <property type="match status" value="1"/>
</dbReference>
<dbReference type="SUPFAM" id="SSF52016">
    <property type="entry name" value="LeuD/IlvD-like"/>
    <property type="match status" value="1"/>
</dbReference>
<organism evidence="1 2">
    <name type="scientific">Acrobeloides nanus</name>
    <dbReference type="NCBI Taxonomy" id="290746"/>
    <lineage>
        <taxon>Eukaryota</taxon>
        <taxon>Metazoa</taxon>
        <taxon>Ecdysozoa</taxon>
        <taxon>Nematoda</taxon>
        <taxon>Chromadorea</taxon>
        <taxon>Rhabditida</taxon>
        <taxon>Tylenchina</taxon>
        <taxon>Cephalobomorpha</taxon>
        <taxon>Cephaloboidea</taxon>
        <taxon>Cephalobidae</taxon>
        <taxon>Acrobeloides</taxon>
    </lineage>
</organism>
<dbReference type="GO" id="GO:0003994">
    <property type="term" value="F:aconitate hydratase activity"/>
    <property type="evidence" value="ECO:0007669"/>
    <property type="project" value="TreeGrafter"/>
</dbReference>
<keyword evidence="1" id="KW-1185">Reference proteome</keyword>
<evidence type="ECO:0000313" key="1">
    <source>
        <dbReference type="Proteomes" id="UP000887540"/>
    </source>
</evidence>
<dbReference type="GO" id="GO:0051539">
    <property type="term" value="F:4 iron, 4 sulfur cluster binding"/>
    <property type="evidence" value="ECO:0007669"/>
    <property type="project" value="TreeGrafter"/>
</dbReference>
<dbReference type="WBParaSite" id="ACRNAN_scaffold4863.g19816.t1">
    <property type="protein sequence ID" value="ACRNAN_scaffold4863.g19816.t1"/>
    <property type="gene ID" value="ACRNAN_scaffold4863.g19816"/>
</dbReference>
<dbReference type="Proteomes" id="UP000887540">
    <property type="component" value="Unplaced"/>
</dbReference>
<proteinExistence type="predicted"/>
<accession>A0A914E0W8</accession>
<dbReference type="GO" id="GO:0006099">
    <property type="term" value="P:tricarboxylic acid cycle"/>
    <property type="evidence" value="ECO:0007669"/>
    <property type="project" value="TreeGrafter"/>
</dbReference>
<protein>
    <submittedName>
        <fullName evidence="2">Uncharacterized protein</fullName>
    </submittedName>
</protein>